<feature type="compositionally biased region" description="Pro residues" evidence="1">
    <location>
        <begin position="48"/>
        <end position="64"/>
    </location>
</feature>
<protein>
    <submittedName>
        <fullName evidence="2">Uncharacterized protein</fullName>
    </submittedName>
</protein>
<dbReference type="Proteomes" id="UP000092460">
    <property type="component" value="Unassembled WGS sequence"/>
</dbReference>
<proteinExistence type="predicted"/>
<reference evidence="3" key="1">
    <citation type="submission" date="2015-01" db="EMBL/GenBank/DDBJ databases">
        <authorList>
            <person name="Aksoy S."/>
            <person name="Warren W."/>
            <person name="Wilson R.K."/>
        </authorList>
    </citation>
    <scope>NUCLEOTIDE SEQUENCE [LARGE SCALE GENOMIC DNA]</scope>
    <source>
        <strain evidence="3">IAEA</strain>
    </source>
</reference>
<evidence type="ECO:0000313" key="3">
    <source>
        <dbReference type="Proteomes" id="UP000092460"/>
    </source>
</evidence>
<dbReference type="VEuPathDB" id="VectorBase:GPPI036440"/>
<evidence type="ECO:0000313" key="2">
    <source>
        <dbReference type="EnsemblMetazoa" id="GPPI036440-PA"/>
    </source>
</evidence>
<dbReference type="EnsemblMetazoa" id="GPPI036440-RA">
    <property type="protein sequence ID" value="GPPI036440-PA"/>
    <property type="gene ID" value="GPPI036440"/>
</dbReference>
<keyword evidence="3" id="KW-1185">Reference proteome</keyword>
<name>A0A1B0BPH3_9MUSC</name>
<organism evidence="2 3">
    <name type="scientific">Glossina palpalis gambiensis</name>
    <dbReference type="NCBI Taxonomy" id="67801"/>
    <lineage>
        <taxon>Eukaryota</taxon>
        <taxon>Metazoa</taxon>
        <taxon>Ecdysozoa</taxon>
        <taxon>Arthropoda</taxon>
        <taxon>Hexapoda</taxon>
        <taxon>Insecta</taxon>
        <taxon>Pterygota</taxon>
        <taxon>Neoptera</taxon>
        <taxon>Endopterygota</taxon>
        <taxon>Diptera</taxon>
        <taxon>Brachycera</taxon>
        <taxon>Muscomorpha</taxon>
        <taxon>Hippoboscoidea</taxon>
        <taxon>Glossinidae</taxon>
        <taxon>Glossina</taxon>
    </lineage>
</organism>
<sequence>MEIVASEEIEICKREIYDVIACVCWHLGKHIQYISVIYTDTNVNQGQPLPPPPPPSPSPPPSPQSVPSSLLQYYFNWYSDSGSEIIMEYSRIVLNNTEPFLAFHGSLHDFNFANAGILYRVQVSTPQLRLLEKLTLKAHLSEK</sequence>
<dbReference type="AlphaFoldDB" id="A0A1B0BPH3"/>
<feature type="region of interest" description="Disordered" evidence="1">
    <location>
        <begin position="44"/>
        <end position="67"/>
    </location>
</feature>
<accession>A0A1B0BPH3</accession>
<dbReference type="EMBL" id="JXJN01017953">
    <property type="status" value="NOT_ANNOTATED_CDS"/>
    <property type="molecule type" value="Genomic_DNA"/>
</dbReference>
<reference evidence="2" key="2">
    <citation type="submission" date="2020-05" db="UniProtKB">
        <authorList>
            <consortium name="EnsemblMetazoa"/>
        </authorList>
    </citation>
    <scope>IDENTIFICATION</scope>
    <source>
        <strain evidence="2">IAEA</strain>
    </source>
</reference>
<evidence type="ECO:0000256" key="1">
    <source>
        <dbReference type="SAM" id="MobiDB-lite"/>
    </source>
</evidence>